<dbReference type="Gene3D" id="3.40.630.30">
    <property type="match status" value="1"/>
</dbReference>
<gene>
    <name evidence="2" type="ORF">LCGC14_0612010</name>
</gene>
<proteinExistence type="predicted"/>
<protein>
    <recommendedName>
        <fullName evidence="1">N-acetyltransferase domain-containing protein</fullName>
    </recommendedName>
</protein>
<evidence type="ECO:0000259" key="1">
    <source>
        <dbReference type="PROSITE" id="PS51186"/>
    </source>
</evidence>
<dbReference type="GO" id="GO:0016747">
    <property type="term" value="F:acyltransferase activity, transferring groups other than amino-acyl groups"/>
    <property type="evidence" value="ECO:0007669"/>
    <property type="project" value="InterPro"/>
</dbReference>
<evidence type="ECO:0000313" key="2">
    <source>
        <dbReference type="EMBL" id="KKN52512.1"/>
    </source>
</evidence>
<sequence length="135" mass="15568">MRLVDIYKSPDSVDVLYRLLEERPKSANISHKLMPSRKKHKGFVESCPYTAWYLVLVTYGQRVGAIYLTREDEIGVSIFKDHERCGYATTAIRMLMGLHPRKRFLANINPENEGSIAMFEKLGFSHIQNTYALDV</sequence>
<dbReference type="PROSITE" id="PS51186">
    <property type="entry name" value="GNAT"/>
    <property type="match status" value="1"/>
</dbReference>
<comment type="caution">
    <text evidence="2">The sequence shown here is derived from an EMBL/GenBank/DDBJ whole genome shotgun (WGS) entry which is preliminary data.</text>
</comment>
<dbReference type="AlphaFoldDB" id="A0A0F9RRQ0"/>
<reference evidence="2" key="1">
    <citation type="journal article" date="2015" name="Nature">
        <title>Complex archaea that bridge the gap between prokaryotes and eukaryotes.</title>
        <authorList>
            <person name="Spang A."/>
            <person name="Saw J.H."/>
            <person name="Jorgensen S.L."/>
            <person name="Zaremba-Niedzwiedzka K."/>
            <person name="Martijn J."/>
            <person name="Lind A.E."/>
            <person name="van Eijk R."/>
            <person name="Schleper C."/>
            <person name="Guy L."/>
            <person name="Ettema T.J."/>
        </authorList>
    </citation>
    <scope>NUCLEOTIDE SEQUENCE</scope>
</reference>
<feature type="domain" description="N-acetyltransferase" evidence="1">
    <location>
        <begin position="13"/>
        <end position="135"/>
    </location>
</feature>
<dbReference type="InterPro" id="IPR016181">
    <property type="entry name" value="Acyl_CoA_acyltransferase"/>
</dbReference>
<dbReference type="InterPro" id="IPR000182">
    <property type="entry name" value="GNAT_dom"/>
</dbReference>
<accession>A0A0F9RRQ0</accession>
<name>A0A0F9RRQ0_9ZZZZ</name>
<dbReference type="EMBL" id="LAZR01001016">
    <property type="protein sequence ID" value="KKN52512.1"/>
    <property type="molecule type" value="Genomic_DNA"/>
</dbReference>
<dbReference type="SUPFAM" id="SSF55729">
    <property type="entry name" value="Acyl-CoA N-acyltransferases (Nat)"/>
    <property type="match status" value="1"/>
</dbReference>
<organism evidence="2">
    <name type="scientific">marine sediment metagenome</name>
    <dbReference type="NCBI Taxonomy" id="412755"/>
    <lineage>
        <taxon>unclassified sequences</taxon>
        <taxon>metagenomes</taxon>
        <taxon>ecological metagenomes</taxon>
    </lineage>
</organism>
<dbReference type="Pfam" id="PF13302">
    <property type="entry name" value="Acetyltransf_3"/>
    <property type="match status" value="1"/>
</dbReference>